<evidence type="ECO:0000256" key="3">
    <source>
        <dbReference type="ARBA" id="ARBA00013161"/>
    </source>
</evidence>
<evidence type="ECO:0000256" key="11">
    <source>
        <dbReference type="ARBA" id="ARBA00069760"/>
    </source>
</evidence>
<dbReference type="EC" id="6.1.1.2" evidence="3"/>
<name>A0A3G2S838_MALR7</name>
<evidence type="ECO:0000256" key="8">
    <source>
        <dbReference type="ARBA" id="ARBA00023146"/>
    </source>
</evidence>
<dbReference type="InterPro" id="IPR014729">
    <property type="entry name" value="Rossmann-like_a/b/a_fold"/>
</dbReference>
<dbReference type="PANTHER" id="PTHR43766:SF1">
    <property type="entry name" value="TRYPTOPHAN--TRNA LIGASE, MITOCHONDRIAL"/>
    <property type="match status" value="1"/>
</dbReference>
<keyword evidence="6 12" id="KW-0067">ATP-binding</keyword>
<dbReference type="CDD" id="cd00806">
    <property type="entry name" value="TrpRS_core"/>
    <property type="match status" value="1"/>
</dbReference>
<evidence type="ECO:0000256" key="4">
    <source>
        <dbReference type="ARBA" id="ARBA00022598"/>
    </source>
</evidence>
<dbReference type="GO" id="GO:0005524">
    <property type="term" value="F:ATP binding"/>
    <property type="evidence" value="ECO:0007669"/>
    <property type="project" value="UniProtKB-KW"/>
</dbReference>
<dbReference type="InterPro" id="IPR002306">
    <property type="entry name" value="Trp-tRNA-ligase"/>
</dbReference>
<dbReference type="Pfam" id="PF00579">
    <property type="entry name" value="tRNA-synt_1b"/>
    <property type="match status" value="1"/>
</dbReference>
<reference evidence="13 14" key="1">
    <citation type="submission" date="2018-10" db="EMBL/GenBank/DDBJ databases">
        <title>Complete genome sequence of Malassezia restricta CBS 7877.</title>
        <authorList>
            <person name="Morand S.C."/>
            <person name="Bertignac M."/>
            <person name="Iltis A."/>
            <person name="Kolder I."/>
            <person name="Pirovano W."/>
            <person name="Jourdain R."/>
            <person name="Clavaud C."/>
        </authorList>
    </citation>
    <scope>NUCLEOTIDE SEQUENCE [LARGE SCALE GENOMIC DNA]</scope>
    <source>
        <strain evidence="13 14">CBS 7877</strain>
    </source>
</reference>
<dbReference type="PANTHER" id="PTHR43766">
    <property type="entry name" value="TRYPTOPHAN--TRNA LIGASE, MITOCHONDRIAL"/>
    <property type="match status" value="1"/>
</dbReference>
<dbReference type="InterPro" id="IPR001412">
    <property type="entry name" value="aa-tRNA-synth_I_CS"/>
</dbReference>
<dbReference type="GO" id="GO:0005759">
    <property type="term" value="C:mitochondrial matrix"/>
    <property type="evidence" value="ECO:0007669"/>
    <property type="project" value="UniProtKB-SubCell"/>
</dbReference>
<comment type="subcellular location">
    <subcellularLocation>
        <location evidence="1">Mitochondrion matrix</location>
    </subcellularLocation>
</comment>
<dbReference type="InterPro" id="IPR050203">
    <property type="entry name" value="Trp-tRNA_synthetase"/>
</dbReference>
<dbReference type="SUPFAM" id="SSF52374">
    <property type="entry name" value="Nucleotidylyl transferase"/>
    <property type="match status" value="1"/>
</dbReference>
<keyword evidence="14" id="KW-1185">Reference proteome</keyword>
<evidence type="ECO:0000313" key="14">
    <source>
        <dbReference type="Proteomes" id="UP000269793"/>
    </source>
</evidence>
<proteinExistence type="inferred from homology"/>
<dbReference type="Gene3D" id="3.40.50.620">
    <property type="entry name" value="HUPs"/>
    <property type="match status" value="1"/>
</dbReference>
<dbReference type="GO" id="GO:0070183">
    <property type="term" value="P:mitochondrial tryptophanyl-tRNA aminoacylation"/>
    <property type="evidence" value="ECO:0007669"/>
    <property type="project" value="TreeGrafter"/>
</dbReference>
<protein>
    <recommendedName>
        <fullName evidence="11">Tryptophan--tRNA ligase, mitochondrial</fullName>
        <ecNumber evidence="3">6.1.1.2</ecNumber>
    </recommendedName>
    <alternativeName>
        <fullName evidence="9">Tryptophanyl-tRNA synthetase</fullName>
    </alternativeName>
</protein>
<comment type="similarity">
    <text evidence="2 12">Belongs to the class-I aminoacyl-tRNA synthetase family.</text>
</comment>
<keyword evidence="8 12" id="KW-0030">Aminoacyl-tRNA synthetase</keyword>
<dbReference type="FunFam" id="1.10.240.10:FF:000002">
    <property type="entry name" value="Tryptophan--tRNA ligase"/>
    <property type="match status" value="1"/>
</dbReference>
<organism evidence="13 14">
    <name type="scientific">Malassezia restricta (strain ATCC 96810 / NBRC 103918 / CBS 7877)</name>
    <name type="common">Seborrheic dermatitis infection agent</name>
    <dbReference type="NCBI Taxonomy" id="425264"/>
    <lineage>
        <taxon>Eukaryota</taxon>
        <taxon>Fungi</taxon>
        <taxon>Dikarya</taxon>
        <taxon>Basidiomycota</taxon>
        <taxon>Ustilaginomycotina</taxon>
        <taxon>Malasseziomycetes</taxon>
        <taxon>Malasseziales</taxon>
        <taxon>Malasseziaceae</taxon>
        <taxon>Malassezia</taxon>
    </lineage>
</organism>
<dbReference type="Gene3D" id="1.10.240.10">
    <property type="entry name" value="Tyrosyl-Transfer RNA Synthetase"/>
    <property type="match status" value="1"/>
</dbReference>
<dbReference type="FunFam" id="3.40.50.620:FF:000082">
    <property type="entry name" value="MSW1p Mitochondrial tryptophanyl-tRNA synthetase"/>
    <property type="match status" value="1"/>
</dbReference>
<dbReference type="AlphaFoldDB" id="A0A3G2S838"/>
<dbReference type="OrthoDB" id="15808at2759"/>
<dbReference type="HAMAP" id="MF_00140_B">
    <property type="entry name" value="Trp_tRNA_synth_B"/>
    <property type="match status" value="1"/>
</dbReference>
<evidence type="ECO:0000256" key="1">
    <source>
        <dbReference type="ARBA" id="ARBA00004305"/>
    </source>
</evidence>
<dbReference type="PROSITE" id="PS00178">
    <property type="entry name" value="AA_TRNA_LIGASE_I"/>
    <property type="match status" value="1"/>
</dbReference>
<gene>
    <name evidence="13" type="primary">MSW1</name>
    <name evidence="13" type="ORF">DNF11_3341</name>
</gene>
<dbReference type="NCBIfam" id="TIGR00233">
    <property type="entry name" value="trpS"/>
    <property type="match status" value="1"/>
</dbReference>
<keyword evidence="5 12" id="KW-0547">Nucleotide-binding</keyword>
<evidence type="ECO:0000256" key="7">
    <source>
        <dbReference type="ARBA" id="ARBA00022917"/>
    </source>
</evidence>
<evidence type="ECO:0000256" key="2">
    <source>
        <dbReference type="ARBA" id="ARBA00005594"/>
    </source>
</evidence>
<accession>A0A3G2S838</accession>
<dbReference type="InterPro" id="IPR002305">
    <property type="entry name" value="aa-tRNA-synth_Ic"/>
</dbReference>
<sequence length="377" mass="42298">MSCMLSGARRWASTLARRRVIVSGIQPTGVPHLGNYLGALKTWTALQNEADPQDELYFFIASLHALTIPQNPKQLYHDRRNLLAALIAVGLDPHRCTIFMQDQVPQHAELSWLLMCQSPFGRLERMTTWKSKIATIQNSASEDHVNESQLQLGLFAYPVLQTADILMYHATHVPVGEDQQQHLELTRDLAHSFNRSVKKPFFPIPEALLSESKRILSLRNPEQKMSKSAPDANSRIMLTDTPEQIQSKVKKAVTDSEGTLSFDPASRPAISNLLQILAGMDGGVLQSHMTQEITEERKDPAFLARFLNEYAGGSSAALKRTLADSIIEELRPVQKEYSRLISEDGFLDEIERLGCEKACLRAQETMSQVRTMLGLHQ</sequence>
<evidence type="ECO:0000313" key="13">
    <source>
        <dbReference type="EMBL" id="AYO44291.1"/>
    </source>
</evidence>
<dbReference type="GO" id="GO:0004830">
    <property type="term" value="F:tryptophan-tRNA ligase activity"/>
    <property type="evidence" value="ECO:0007669"/>
    <property type="project" value="UniProtKB-EC"/>
</dbReference>
<dbReference type="Proteomes" id="UP000269793">
    <property type="component" value="Chromosome VI"/>
</dbReference>
<evidence type="ECO:0000256" key="9">
    <source>
        <dbReference type="ARBA" id="ARBA00030268"/>
    </source>
</evidence>
<evidence type="ECO:0000256" key="6">
    <source>
        <dbReference type="ARBA" id="ARBA00022840"/>
    </source>
</evidence>
<evidence type="ECO:0000256" key="12">
    <source>
        <dbReference type="RuleBase" id="RU363036"/>
    </source>
</evidence>
<dbReference type="PRINTS" id="PR01039">
    <property type="entry name" value="TRNASYNTHTRP"/>
</dbReference>
<keyword evidence="4 12" id="KW-0436">Ligase</keyword>
<keyword evidence="7 12" id="KW-0648">Protein biosynthesis</keyword>
<dbReference type="EMBL" id="CP033153">
    <property type="protein sequence ID" value="AYO44291.1"/>
    <property type="molecule type" value="Genomic_DNA"/>
</dbReference>
<dbReference type="STRING" id="425264.A0A3G2S838"/>
<evidence type="ECO:0000256" key="5">
    <source>
        <dbReference type="ARBA" id="ARBA00022741"/>
    </source>
</evidence>
<evidence type="ECO:0000256" key="10">
    <source>
        <dbReference type="ARBA" id="ARBA00049929"/>
    </source>
</evidence>
<dbReference type="VEuPathDB" id="FungiDB:DNF11_3341"/>
<dbReference type="InterPro" id="IPR024109">
    <property type="entry name" value="Trp-tRNA-ligase_bac-type"/>
</dbReference>
<comment type="catalytic activity">
    <reaction evidence="10">
        <text>tRNA(Trp) + L-tryptophan + ATP = L-tryptophyl-tRNA(Trp) + AMP + diphosphate + H(+)</text>
        <dbReference type="Rhea" id="RHEA:24080"/>
        <dbReference type="Rhea" id="RHEA-COMP:9671"/>
        <dbReference type="Rhea" id="RHEA-COMP:9705"/>
        <dbReference type="ChEBI" id="CHEBI:15378"/>
        <dbReference type="ChEBI" id="CHEBI:30616"/>
        <dbReference type="ChEBI" id="CHEBI:33019"/>
        <dbReference type="ChEBI" id="CHEBI:57912"/>
        <dbReference type="ChEBI" id="CHEBI:78442"/>
        <dbReference type="ChEBI" id="CHEBI:78535"/>
        <dbReference type="ChEBI" id="CHEBI:456215"/>
        <dbReference type="EC" id="6.1.1.2"/>
    </reaction>
</comment>